<sequence>MPSDKRKTPKLPDDETARTLERRKLWRRAACRWRCVLTMTEDAHTAERIVQRIAWCQQQVPQKRPGTLILSANDLRHIDNVARELGCGPIARYWIEYY</sequence>
<organism evidence="1">
    <name type="scientific">Salmonella newport</name>
    <dbReference type="NCBI Taxonomy" id="108619"/>
    <lineage>
        <taxon>Bacteria</taxon>
        <taxon>Pseudomonadati</taxon>
        <taxon>Pseudomonadota</taxon>
        <taxon>Gammaproteobacteria</taxon>
        <taxon>Enterobacterales</taxon>
        <taxon>Enterobacteriaceae</taxon>
        <taxon>Salmonella</taxon>
    </lineage>
</organism>
<comment type="caution">
    <text evidence="1">The sequence shown here is derived from an EMBL/GenBank/DDBJ whole genome shotgun (WGS) entry which is preliminary data.</text>
</comment>
<proteinExistence type="predicted"/>
<accession>A0A5U9VU01</accession>
<dbReference type="AlphaFoldDB" id="A0A5U9VU01"/>
<dbReference type="EMBL" id="AAGVNP010000339">
    <property type="protein sequence ID" value="EBS4549427.1"/>
    <property type="molecule type" value="Genomic_DNA"/>
</dbReference>
<dbReference type="Pfam" id="PF06069">
    <property type="entry name" value="PerC"/>
    <property type="match status" value="1"/>
</dbReference>
<evidence type="ECO:0008006" key="2">
    <source>
        <dbReference type="Google" id="ProtNLM"/>
    </source>
</evidence>
<name>A0A5U9VU01_SALNE</name>
<dbReference type="InterPro" id="IPR024684">
    <property type="entry name" value="Tscrpt_act_PerC/SfV_Orf40"/>
</dbReference>
<protein>
    <recommendedName>
        <fullName evidence="2">PerC family transcriptional regulator</fullName>
    </recommendedName>
</protein>
<dbReference type="Proteomes" id="UP000839885">
    <property type="component" value="Unassembled WGS sequence"/>
</dbReference>
<gene>
    <name evidence="1" type="ORF">DQK32_26830</name>
</gene>
<reference evidence="1" key="1">
    <citation type="submission" date="2018-06" db="EMBL/GenBank/DDBJ databases">
        <authorList>
            <person name="Ashton P.M."/>
            <person name="Dallman T."/>
            <person name="Nair S."/>
            <person name="De Pinna E."/>
            <person name="Peters T."/>
            <person name="Grant K."/>
        </authorList>
    </citation>
    <scope>NUCLEOTIDE SEQUENCE [LARGE SCALE GENOMIC DNA]</scope>
    <source>
        <strain evidence="1">160804</strain>
    </source>
</reference>
<evidence type="ECO:0000313" key="1">
    <source>
        <dbReference type="EMBL" id="EBS4549427.1"/>
    </source>
</evidence>